<reference evidence="13" key="1">
    <citation type="journal article" date="2019" name="Int. J. Syst. Evol. Microbiol.">
        <title>The Global Catalogue of Microorganisms (GCM) 10K type strain sequencing project: providing services to taxonomists for standard genome sequencing and annotation.</title>
        <authorList>
            <consortium name="The Broad Institute Genomics Platform"/>
            <consortium name="The Broad Institute Genome Sequencing Center for Infectious Disease"/>
            <person name="Wu L."/>
            <person name="Ma J."/>
        </authorList>
    </citation>
    <scope>NUCLEOTIDE SEQUENCE [LARGE SCALE GENOMIC DNA]</scope>
    <source>
        <strain evidence="13">CGMCC 4.7304</strain>
    </source>
</reference>
<protein>
    <submittedName>
        <fullName evidence="12">RICIN domain-containing protein</fullName>
    </submittedName>
</protein>
<dbReference type="SMART" id="SM00120">
    <property type="entry name" value="HX"/>
    <property type="match status" value="4"/>
</dbReference>
<feature type="compositionally biased region" description="Polar residues" evidence="9">
    <location>
        <begin position="1095"/>
        <end position="1106"/>
    </location>
</feature>
<evidence type="ECO:0000313" key="12">
    <source>
        <dbReference type="EMBL" id="MFC5724560.1"/>
    </source>
</evidence>
<dbReference type="PROSITE" id="PS00275">
    <property type="entry name" value="SHIGA_RICIN"/>
    <property type="match status" value="1"/>
</dbReference>
<feature type="compositionally biased region" description="Basic and acidic residues" evidence="9">
    <location>
        <begin position="1108"/>
        <end position="1122"/>
    </location>
</feature>
<keyword evidence="3" id="KW-0800">Toxin</keyword>
<feature type="chain" id="PRO_5047225716" evidence="10">
    <location>
        <begin position="39"/>
        <end position="1122"/>
    </location>
</feature>
<dbReference type="PROSITE" id="PS50231">
    <property type="entry name" value="RICIN_B_LECTIN"/>
    <property type="match status" value="3"/>
</dbReference>
<keyword evidence="8" id="KW-0652">Protein synthesis inhibitor</keyword>
<evidence type="ECO:0000313" key="13">
    <source>
        <dbReference type="Proteomes" id="UP001596083"/>
    </source>
</evidence>
<keyword evidence="7" id="KW-0325">Glycoprotein</keyword>
<keyword evidence="6" id="KW-1015">Disulfide bond</keyword>
<dbReference type="InterPro" id="IPR018487">
    <property type="entry name" value="Hemopexin-like_repeat"/>
</dbReference>
<dbReference type="RefSeq" id="WP_390321022.1">
    <property type="nucleotide sequence ID" value="NZ_JBHSPB010000030.1"/>
</dbReference>
<evidence type="ECO:0000256" key="9">
    <source>
        <dbReference type="SAM" id="MobiDB-lite"/>
    </source>
</evidence>
<dbReference type="InterPro" id="IPR000772">
    <property type="entry name" value="Ricin_B_lectin"/>
</dbReference>
<dbReference type="InterPro" id="IPR016138">
    <property type="entry name" value="Ribosome_inactivat_prot_sub1"/>
</dbReference>
<feature type="signal peptide" evidence="10">
    <location>
        <begin position="1"/>
        <end position="38"/>
    </location>
</feature>
<keyword evidence="13" id="KW-1185">Reference proteome</keyword>
<sequence>MKSGILRGYLPGKMLVSLLMALSITTGLLGAAGPAAHAADNAADNDINLDLDNADDDAYKKFIEAIREKVGTGKSPNPAHSNVLWTGRSNADEVFPVTLTTDNSEVRVFIRASDVYVIGYSSGGDYYAFDEDGMRDRQLDGVRPVTLPFSGQYTQLVRATGPEDGRRSMPNVPITRGSIAGAVQVLDREDPVTGRWAVARALQTVIVTLSESARFNAISEAIRRNWFGERALEGLATLINDWQPISNRIYDWEARGEPADEQMRVGTVMVRLTQLARMVAVGLMVQCADRSGTSTRPRTSRSAAECFGLGNTSLTPLTNTRNSHVYFFSGDKYAEIDPAPGTHDDRVVGGPRPIAGNWPSLDKAGFSSGIDAALPVPGAKGDEAWVFAGDQYARIRYTPHKTDDKIVVGPLPIKDNWPSLTKAGFDSGVDAVLPVPGSSGKEAWFFQGDRYVRVELAVGSRRDTVKIGPLPIAGNWPSLTRAAQEAGGKDHYADFTQQLTGAMPVPDHPDDAYFFSGSQYVRIKATPDSKGDRIVIGPKTTAQEWPSLVDAGFFVTNGRSGRDAVVKKDVFTDDFNGPAGSQPDPKNWGYEIGGHGWGNKERQYYTDSADNAHLDGEGHLVIEARKDNTKGLQCHYGPCEVTSARLVGAGKVTTKYGRVEARVKVTGAKGAWPAFWMLGDNMPTDGWPKAGEIDIMENIGNQPKRLMGTVHGPGYNASGGIGGELISDKPLADDFHTYRVDWGPDRLTWYFDGKPYLSVGKEDLRGYSWVFDHPFYPILNLAVGGDLGGTVTPGDFPTKMLVDYVKISDLGGANPPESNSPTTGKGWRTWRPEAPAVAIRSTADNTVLDVEHGSRDKGAKVVTWDYNDGDNQRWALLRHAWDNDFMYRNLGSQLVLDKDGNGTGVLQWDFTDANNQDWIFANASGGAEGEVQIKNGANDGCLTNKGRGKQVNTEPCRDGDRNQVWRLDDVHRGPDLGKPVWEDWHMESNSLNIESVVNGEVLDVYQGSKGEAAKIVTWNSNGQENQKWRMYRRTTENRFMFRNINSVLVLDKNRSGSQVAQYEFGGSANQEWTFEDTGDGTVRIHNGMGDGCLTNTGHGNQVSVTPCKSDDRSQMWRLKESG</sequence>
<dbReference type="SMART" id="SM00458">
    <property type="entry name" value="RICIN"/>
    <property type="match status" value="2"/>
</dbReference>
<evidence type="ECO:0000256" key="2">
    <source>
        <dbReference type="ARBA" id="ARBA00006865"/>
    </source>
</evidence>
<dbReference type="InterPro" id="IPR050546">
    <property type="entry name" value="Glycosyl_Hydrlase_16"/>
</dbReference>
<dbReference type="Gene3D" id="2.80.10.50">
    <property type="match status" value="3"/>
</dbReference>
<dbReference type="Gene3D" id="2.110.10.10">
    <property type="entry name" value="Hemopexin-like domain"/>
    <property type="match status" value="2"/>
</dbReference>
<evidence type="ECO:0000256" key="1">
    <source>
        <dbReference type="ARBA" id="ARBA00000237"/>
    </source>
</evidence>
<dbReference type="Proteomes" id="UP001596083">
    <property type="component" value="Unassembled WGS sequence"/>
</dbReference>
<evidence type="ECO:0000259" key="11">
    <source>
        <dbReference type="PROSITE" id="PS51762"/>
    </source>
</evidence>
<dbReference type="PANTHER" id="PTHR10963:SF55">
    <property type="entry name" value="GLYCOSIDE HYDROLASE FAMILY 16 PROTEIN"/>
    <property type="match status" value="1"/>
</dbReference>
<dbReference type="SUPFAM" id="SSF50923">
    <property type="entry name" value="Hemopexin-like domain"/>
    <property type="match status" value="1"/>
</dbReference>
<dbReference type="InterPro" id="IPR017989">
    <property type="entry name" value="Ribosome_inactivat_1/2"/>
</dbReference>
<dbReference type="InterPro" id="IPR035992">
    <property type="entry name" value="Ricin_B-like_lectins"/>
</dbReference>
<evidence type="ECO:0000256" key="5">
    <source>
        <dbReference type="ARBA" id="ARBA00022821"/>
    </source>
</evidence>
<gene>
    <name evidence="12" type="ORF">ACFP1Z_30840</name>
</gene>
<evidence type="ECO:0000256" key="4">
    <source>
        <dbReference type="ARBA" id="ARBA00022801"/>
    </source>
</evidence>
<dbReference type="PROSITE" id="PS51642">
    <property type="entry name" value="HEMOPEXIN_2"/>
    <property type="match status" value="4"/>
</dbReference>
<evidence type="ECO:0000256" key="8">
    <source>
        <dbReference type="ARBA" id="ARBA00023193"/>
    </source>
</evidence>
<evidence type="ECO:0000256" key="10">
    <source>
        <dbReference type="SAM" id="SignalP"/>
    </source>
</evidence>
<dbReference type="Pfam" id="PF00722">
    <property type="entry name" value="Glyco_hydro_16"/>
    <property type="match status" value="1"/>
</dbReference>
<dbReference type="SUPFAM" id="SSF56371">
    <property type="entry name" value="Ribosome inactivating proteins (RIP)"/>
    <property type="match status" value="1"/>
</dbReference>
<dbReference type="Pfam" id="PF00652">
    <property type="entry name" value="Ricin_B_lectin"/>
    <property type="match status" value="2"/>
</dbReference>
<accession>A0ABW0ZE18</accession>
<dbReference type="InterPro" id="IPR000757">
    <property type="entry name" value="Beta-glucanase-like"/>
</dbReference>
<dbReference type="InterPro" id="IPR001574">
    <property type="entry name" value="Ribosome_inactivat_prot"/>
</dbReference>
<dbReference type="SUPFAM" id="SSF50370">
    <property type="entry name" value="Ricin B-like lectins"/>
    <property type="match status" value="2"/>
</dbReference>
<keyword evidence="10" id="KW-0732">Signal</keyword>
<dbReference type="CDD" id="cd00161">
    <property type="entry name" value="beta-trefoil_Ricin-like"/>
    <property type="match status" value="2"/>
</dbReference>
<proteinExistence type="inferred from homology"/>
<dbReference type="InterPro" id="IPR017988">
    <property type="entry name" value="Ribosome_inactivat_prot_CS"/>
</dbReference>
<organism evidence="12 13">
    <name type="scientific">Streptomyces gamaensis</name>
    <dbReference type="NCBI Taxonomy" id="1763542"/>
    <lineage>
        <taxon>Bacteria</taxon>
        <taxon>Bacillati</taxon>
        <taxon>Actinomycetota</taxon>
        <taxon>Actinomycetes</taxon>
        <taxon>Kitasatosporales</taxon>
        <taxon>Streptomycetaceae</taxon>
        <taxon>Streptomyces</taxon>
    </lineage>
</organism>
<name>A0ABW0ZE18_9ACTN</name>
<keyword evidence="4" id="KW-0378">Hydrolase</keyword>
<comment type="caution">
    <text evidence="12">The sequence shown here is derived from an EMBL/GenBank/DDBJ whole genome shotgun (WGS) entry which is preliminary data.</text>
</comment>
<dbReference type="Pfam" id="PF00045">
    <property type="entry name" value="Hemopexin"/>
    <property type="match status" value="1"/>
</dbReference>
<evidence type="ECO:0000256" key="7">
    <source>
        <dbReference type="ARBA" id="ARBA00023180"/>
    </source>
</evidence>
<evidence type="ECO:0000256" key="6">
    <source>
        <dbReference type="ARBA" id="ARBA00023157"/>
    </source>
</evidence>
<dbReference type="PRINTS" id="PR00396">
    <property type="entry name" value="SHIGARICIN"/>
</dbReference>
<dbReference type="CDD" id="cd08023">
    <property type="entry name" value="GH16_laminarinase_like"/>
    <property type="match status" value="1"/>
</dbReference>
<comment type="similarity">
    <text evidence="2">Belongs to the glycosyl hydrolase 16 family.</text>
</comment>
<dbReference type="Gene3D" id="2.60.120.200">
    <property type="match status" value="1"/>
</dbReference>
<keyword evidence="5" id="KW-0611">Plant defense</keyword>
<dbReference type="InterPro" id="IPR036375">
    <property type="entry name" value="Hemopexin-like_dom_sf"/>
</dbReference>
<feature type="domain" description="GH16" evidence="11">
    <location>
        <begin position="543"/>
        <end position="813"/>
    </location>
</feature>
<dbReference type="Pfam" id="PF00161">
    <property type="entry name" value="RIP"/>
    <property type="match status" value="1"/>
</dbReference>
<feature type="region of interest" description="Disordered" evidence="9">
    <location>
        <begin position="1095"/>
        <end position="1122"/>
    </location>
</feature>
<dbReference type="EMBL" id="JBHSPB010000030">
    <property type="protein sequence ID" value="MFC5724560.1"/>
    <property type="molecule type" value="Genomic_DNA"/>
</dbReference>
<dbReference type="InterPro" id="IPR036041">
    <property type="entry name" value="Ribosome-inact_prot_sf"/>
</dbReference>
<evidence type="ECO:0000256" key="3">
    <source>
        <dbReference type="ARBA" id="ARBA00022656"/>
    </source>
</evidence>
<dbReference type="InterPro" id="IPR013320">
    <property type="entry name" value="ConA-like_dom_sf"/>
</dbReference>
<dbReference type="PANTHER" id="PTHR10963">
    <property type="entry name" value="GLYCOSYL HYDROLASE-RELATED"/>
    <property type="match status" value="1"/>
</dbReference>
<dbReference type="SUPFAM" id="SSF49899">
    <property type="entry name" value="Concanavalin A-like lectins/glucanases"/>
    <property type="match status" value="1"/>
</dbReference>
<dbReference type="Gene3D" id="3.40.420.10">
    <property type="entry name" value="Ricin (A subunit), domain 1"/>
    <property type="match status" value="1"/>
</dbReference>
<comment type="catalytic activity">
    <reaction evidence="1">
        <text>Endohydrolysis of the N-glycosidic bond at one specific adenosine on the 28S rRNA.</text>
        <dbReference type="EC" id="3.2.2.22"/>
    </reaction>
</comment>
<dbReference type="PROSITE" id="PS51762">
    <property type="entry name" value="GH16_2"/>
    <property type="match status" value="1"/>
</dbReference>